<accession>A0AB73BU50</accession>
<comment type="similarity">
    <text evidence="2">Belongs to the CRISPR-associated Csm5 family.</text>
</comment>
<evidence type="ECO:0000256" key="1">
    <source>
        <dbReference type="ARBA" id="ARBA00003088"/>
    </source>
</evidence>
<evidence type="ECO:0000259" key="7">
    <source>
        <dbReference type="Pfam" id="PF03787"/>
    </source>
</evidence>
<keyword evidence="4" id="KW-0694">RNA-binding</keyword>
<sequence length="425" mass="50449">MSKIKRELQSYRCTLEILSPIHIGSGQTLYPDNYIIQKENATYYRISFADYFQKLQVKEREKLIQLLEQGDTIKIRDFIHKNYKEKYGYIYKGKVSQKVLKDYIDKFSGSNKKNENKTFEIEETIKSDFRVYIPGSSIKGAIRTAFLANEFDPDKKEYFIERNSTQNTKPFQEPRIEKIKKYLPDERKAFIEKQNEITRKKLNNNKKLLAVLIGLEREEPKVDPFKNLYISDTDIKNDDIRIEEVVRWSKKKGQGSGVYHELLDWERDNLYTFQILLKEFQIDKEILESLVRKKNENQGSVIQELKDIYIDEIFKNLNHHAEKMITADKNFFQTMASNKKDPIMREKGEKTLKFYEYLEKVFSDLKEKEALIRIGKGAGFHSKTLNLFTKNPQELFSVNLIDDSTRDYYLTMGWAKLSYQEEESF</sequence>
<dbReference type="PANTHER" id="PTHR38007">
    <property type="entry name" value="CRISPR SYSTEM CMS PROTEIN CSM5"/>
    <property type="match status" value="1"/>
</dbReference>
<dbReference type="RefSeq" id="WP_035920209.1">
    <property type="nucleotide sequence ID" value="NZ_JAAC01000184.1"/>
</dbReference>
<evidence type="ECO:0000313" key="8">
    <source>
        <dbReference type="EMBL" id="KDE61455.1"/>
    </source>
</evidence>
<evidence type="ECO:0000256" key="6">
    <source>
        <dbReference type="ARBA" id="ARBA00031720"/>
    </source>
</evidence>
<evidence type="ECO:0000256" key="2">
    <source>
        <dbReference type="ARBA" id="ARBA00006680"/>
    </source>
</evidence>
<keyword evidence="5" id="KW-0051">Antiviral defense</keyword>
<evidence type="ECO:0000256" key="4">
    <source>
        <dbReference type="ARBA" id="ARBA00022884"/>
    </source>
</evidence>
<dbReference type="GO" id="GO:0003723">
    <property type="term" value="F:RNA binding"/>
    <property type="evidence" value="ECO:0007669"/>
    <property type="project" value="UniProtKB-KW"/>
</dbReference>
<comment type="caution">
    <text evidence="8">The sequence shown here is derived from an EMBL/GenBank/DDBJ whole genome shotgun (WGS) entry which is preliminary data.</text>
</comment>
<dbReference type="InterPro" id="IPR010173">
    <property type="entry name" value="CRISPR-assoc_Csm5"/>
</dbReference>
<dbReference type="GO" id="GO:0051607">
    <property type="term" value="P:defense response to virus"/>
    <property type="evidence" value="ECO:0007669"/>
    <property type="project" value="UniProtKB-KW"/>
</dbReference>
<dbReference type="PANTHER" id="PTHR38007:SF1">
    <property type="entry name" value="CRISPR SYSTEM CMS PROTEIN CSM5"/>
    <property type="match status" value="1"/>
</dbReference>
<protein>
    <recommendedName>
        <fullName evidence="3">CRISPR system Cms protein Csm5</fullName>
    </recommendedName>
    <alternativeName>
        <fullName evidence="6">CRISPR type III A-associated protein Csm5</fullName>
    </alternativeName>
</protein>
<dbReference type="Proteomes" id="UP000027473">
    <property type="component" value="Unassembled WGS sequence"/>
</dbReference>
<dbReference type="Pfam" id="PF03787">
    <property type="entry name" value="RAMPs"/>
    <property type="match status" value="1"/>
</dbReference>
<proteinExistence type="inferred from homology"/>
<dbReference type="EMBL" id="JAAC01000184">
    <property type="protein sequence ID" value="KDE61455.1"/>
    <property type="molecule type" value="Genomic_DNA"/>
</dbReference>
<evidence type="ECO:0000256" key="3">
    <source>
        <dbReference type="ARBA" id="ARBA00016113"/>
    </source>
</evidence>
<reference evidence="8 9" key="1">
    <citation type="submission" date="2014-01" db="EMBL/GenBank/DDBJ databases">
        <title>Comparative genomics of Fusobacterium necrophorum wild isolates.</title>
        <authorList>
            <person name="Kittichotirat W."/>
            <person name="Bumgarner R.E."/>
            <person name="Lawrence P."/>
        </authorList>
    </citation>
    <scope>NUCLEOTIDE SEQUENCE [LARGE SCALE GENOMIC DNA]</scope>
    <source>
        <strain evidence="8 9">BL</strain>
    </source>
</reference>
<organism evidence="8 9">
    <name type="scientific">Fusobacterium necrophorum BL</name>
    <dbReference type="NCBI Taxonomy" id="1441732"/>
    <lineage>
        <taxon>Bacteria</taxon>
        <taxon>Fusobacteriati</taxon>
        <taxon>Fusobacteriota</taxon>
        <taxon>Fusobacteriia</taxon>
        <taxon>Fusobacteriales</taxon>
        <taxon>Fusobacteriaceae</taxon>
        <taxon>Fusobacterium</taxon>
    </lineage>
</organism>
<comment type="function">
    <text evidence="1">This subunit might be involved in maturation of a crRNA intermediate to its mature form.</text>
</comment>
<dbReference type="NCBIfam" id="TIGR01899">
    <property type="entry name" value="cas_TM1807_csm5"/>
    <property type="match status" value="1"/>
</dbReference>
<name>A0AB73BU50_9FUSO</name>
<dbReference type="InterPro" id="IPR005537">
    <property type="entry name" value="RAMP_III_fam"/>
</dbReference>
<gene>
    <name evidence="8" type="ORF">FUSO3_10045</name>
</gene>
<dbReference type="AlphaFoldDB" id="A0AB73BU50"/>
<evidence type="ECO:0000256" key="5">
    <source>
        <dbReference type="ARBA" id="ARBA00023118"/>
    </source>
</evidence>
<evidence type="ECO:0000313" key="9">
    <source>
        <dbReference type="Proteomes" id="UP000027473"/>
    </source>
</evidence>
<feature type="domain" description="CRISPR type III-associated protein" evidence="7">
    <location>
        <begin position="14"/>
        <end position="292"/>
    </location>
</feature>